<evidence type="ECO:0000256" key="6">
    <source>
        <dbReference type="ARBA" id="ARBA00023242"/>
    </source>
</evidence>
<feature type="region of interest" description="Disordered" evidence="7">
    <location>
        <begin position="265"/>
        <end position="306"/>
    </location>
</feature>
<keyword evidence="5" id="KW-0804">Transcription</keyword>
<dbReference type="InterPro" id="IPR001005">
    <property type="entry name" value="SANT/Myb"/>
</dbReference>
<evidence type="ECO:0000259" key="9">
    <source>
        <dbReference type="Pfam" id="PF14379"/>
    </source>
</evidence>
<dbReference type="InterPro" id="IPR025756">
    <property type="entry name" value="Myb_CC_LHEQLE"/>
</dbReference>
<gene>
    <name evidence="10" type="ORF">TSUD_94120</name>
</gene>
<protein>
    <recommendedName>
        <fullName evidence="12">HTH myb-type domain-containing protein</fullName>
    </recommendedName>
</protein>
<evidence type="ECO:0000313" key="11">
    <source>
        <dbReference type="Proteomes" id="UP000242715"/>
    </source>
</evidence>
<dbReference type="EMBL" id="DF973875">
    <property type="protein sequence ID" value="GAU41691.1"/>
    <property type="molecule type" value="Genomic_DNA"/>
</dbReference>
<comment type="similarity">
    <text evidence="2">Belongs to the MYB-CC family.</text>
</comment>
<dbReference type="InterPro" id="IPR046955">
    <property type="entry name" value="PHR1-like"/>
</dbReference>
<keyword evidence="4" id="KW-0175">Coiled coil</keyword>
<dbReference type="SUPFAM" id="SSF46689">
    <property type="entry name" value="Homeodomain-like"/>
    <property type="match status" value="1"/>
</dbReference>
<feature type="region of interest" description="Disordered" evidence="7">
    <location>
        <begin position="215"/>
        <end position="248"/>
    </location>
</feature>
<keyword evidence="11" id="KW-1185">Reference proteome</keyword>
<dbReference type="Pfam" id="PF14379">
    <property type="entry name" value="Myb_CC_LHEQLE"/>
    <property type="match status" value="1"/>
</dbReference>
<organism evidence="10 11">
    <name type="scientific">Trifolium subterraneum</name>
    <name type="common">Subterranean clover</name>
    <dbReference type="NCBI Taxonomy" id="3900"/>
    <lineage>
        <taxon>Eukaryota</taxon>
        <taxon>Viridiplantae</taxon>
        <taxon>Streptophyta</taxon>
        <taxon>Embryophyta</taxon>
        <taxon>Tracheophyta</taxon>
        <taxon>Spermatophyta</taxon>
        <taxon>Magnoliopsida</taxon>
        <taxon>eudicotyledons</taxon>
        <taxon>Gunneridae</taxon>
        <taxon>Pentapetalae</taxon>
        <taxon>rosids</taxon>
        <taxon>fabids</taxon>
        <taxon>Fabales</taxon>
        <taxon>Fabaceae</taxon>
        <taxon>Papilionoideae</taxon>
        <taxon>50 kb inversion clade</taxon>
        <taxon>NPAAA clade</taxon>
        <taxon>Hologalegina</taxon>
        <taxon>IRL clade</taxon>
        <taxon>Trifolieae</taxon>
        <taxon>Trifolium</taxon>
    </lineage>
</organism>
<evidence type="ECO:0000256" key="4">
    <source>
        <dbReference type="ARBA" id="ARBA00023054"/>
    </source>
</evidence>
<feature type="compositionally biased region" description="Polar residues" evidence="7">
    <location>
        <begin position="238"/>
        <end position="248"/>
    </location>
</feature>
<feature type="domain" description="MYB-CC type transcription factor LHEQLE-containing" evidence="9">
    <location>
        <begin position="114"/>
        <end position="159"/>
    </location>
</feature>
<evidence type="ECO:0000256" key="5">
    <source>
        <dbReference type="ARBA" id="ARBA00023163"/>
    </source>
</evidence>
<sequence length="338" mass="37912">MDQQNQSMRLVLSTDAKPRLKWTHELHQRFSEAINQLGGAEKATPKSLMRVMGIPGLTLYHLKSHLQKYRLGKSQQVETCSDNKQDYIEIQSSGSQCSREISVGNQNQTTESLKISEALQIQMEVQKKLYEQIEVQKHLQFRIEAQGKYLQSVLMKAQEALAGHGSSSTTGVEHAKDELSQLLSIINNACPSSPISELTETRGLSLNFGERKQNRGTMCSLESSLTSSESSERKEENQTINEAENTPNYNSITVELPLISIETESKTFRNDTNNEASGKKRSPTTDFDGGYVDRSDGKRCGKKSRKSELSQMLDLNIKYERDIDLSSSEIDLNCSSSF</sequence>
<dbReference type="Pfam" id="PF00249">
    <property type="entry name" value="Myb_DNA-binding"/>
    <property type="match status" value="1"/>
</dbReference>
<dbReference type="AlphaFoldDB" id="A0A2Z6NCZ9"/>
<dbReference type="Proteomes" id="UP000242715">
    <property type="component" value="Unassembled WGS sequence"/>
</dbReference>
<dbReference type="GO" id="GO:0005634">
    <property type="term" value="C:nucleus"/>
    <property type="evidence" value="ECO:0007669"/>
    <property type="project" value="UniProtKB-SubCell"/>
</dbReference>
<evidence type="ECO:0000256" key="2">
    <source>
        <dbReference type="ARBA" id="ARBA00006783"/>
    </source>
</evidence>
<dbReference type="PANTHER" id="PTHR31499:SF11">
    <property type="entry name" value="MYB FAMILY TRANSCRIPTION FACTOR PHL8"/>
    <property type="match status" value="1"/>
</dbReference>
<accession>A0A2Z6NCZ9</accession>
<keyword evidence="6" id="KW-0539">Nucleus</keyword>
<name>A0A2Z6NCZ9_TRISU</name>
<dbReference type="PANTHER" id="PTHR31499">
    <property type="entry name" value="MYB FAMILY TRANSCRIPTION FACTOR PHL11"/>
    <property type="match status" value="1"/>
</dbReference>
<comment type="subcellular location">
    <subcellularLocation>
        <location evidence="1">Nucleus</location>
    </subcellularLocation>
</comment>
<dbReference type="NCBIfam" id="TIGR01557">
    <property type="entry name" value="myb_SHAQKYF"/>
    <property type="match status" value="1"/>
</dbReference>
<evidence type="ECO:0000259" key="8">
    <source>
        <dbReference type="Pfam" id="PF00249"/>
    </source>
</evidence>
<dbReference type="InterPro" id="IPR006447">
    <property type="entry name" value="Myb_dom_plants"/>
</dbReference>
<evidence type="ECO:0000256" key="7">
    <source>
        <dbReference type="SAM" id="MobiDB-lite"/>
    </source>
</evidence>
<dbReference type="FunFam" id="1.10.10.60:FF:000002">
    <property type="entry name" value="Myb family transcription factor"/>
    <property type="match status" value="1"/>
</dbReference>
<dbReference type="GO" id="GO:0003700">
    <property type="term" value="F:DNA-binding transcription factor activity"/>
    <property type="evidence" value="ECO:0007669"/>
    <property type="project" value="InterPro"/>
</dbReference>
<proteinExistence type="inferred from homology"/>
<reference evidence="11" key="1">
    <citation type="journal article" date="2017" name="Front. Plant Sci.">
        <title>Climate Clever Clovers: New Paradigm to Reduce the Environmental Footprint of Ruminants by Breeding Low Methanogenic Forages Utilizing Haplotype Variation.</title>
        <authorList>
            <person name="Kaur P."/>
            <person name="Appels R."/>
            <person name="Bayer P.E."/>
            <person name="Keeble-Gagnere G."/>
            <person name="Wang J."/>
            <person name="Hirakawa H."/>
            <person name="Shirasawa K."/>
            <person name="Vercoe P."/>
            <person name="Stefanova K."/>
            <person name="Durmic Z."/>
            <person name="Nichols P."/>
            <person name="Revell C."/>
            <person name="Isobe S.N."/>
            <person name="Edwards D."/>
            <person name="Erskine W."/>
        </authorList>
    </citation>
    <scope>NUCLEOTIDE SEQUENCE [LARGE SCALE GENOMIC DNA]</scope>
    <source>
        <strain evidence="11">cv. Daliak</strain>
    </source>
</reference>
<dbReference type="Gene3D" id="1.10.10.60">
    <property type="entry name" value="Homeodomain-like"/>
    <property type="match status" value="1"/>
</dbReference>
<evidence type="ECO:0000256" key="3">
    <source>
        <dbReference type="ARBA" id="ARBA00023015"/>
    </source>
</evidence>
<feature type="compositionally biased region" description="Low complexity" evidence="7">
    <location>
        <begin position="220"/>
        <end position="229"/>
    </location>
</feature>
<dbReference type="OrthoDB" id="551907at2759"/>
<keyword evidence="3" id="KW-0805">Transcription regulation</keyword>
<dbReference type="InterPro" id="IPR009057">
    <property type="entry name" value="Homeodomain-like_sf"/>
</dbReference>
<evidence type="ECO:0000256" key="1">
    <source>
        <dbReference type="ARBA" id="ARBA00004123"/>
    </source>
</evidence>
<dbReference type="GO" id="GO:0003677">
    <property type="term" value="F:DNA binding"/>
    <property type="evidence" value="ECO:0007669"/>
    <property type="project" value="InterPro"/>
</dbReference>
<evidence type="ECO:0008006" key="12">
    <source>
        <dbReference type="Google" id="ProtNLM"/>
    </source>
</evidence>
<evidence type="ECO:0000313" key="10">
    <source>
        <dbReference type="EMBL" id="GAU41691.1"/>
    </source>
</evidence>
<feature type="domain" description="Myb-like" evidence="8">
    <location>
        <begin position="19"/>
        <end position="70"/>
    </location>
</feature>